<keyword evidence="1" id="KW-1133">Transmembrane helix</keyword>
<evidence type="ECO:0000256" key="1">
    <source>
        <dbReference type="SAM" id="Phobius"/>
    </source>
</evidence>
<protein>
    <submittedName>
        <fullName evidence="2">Uncharacterized protein</fullName>
    </submittedName>
</protein>
<evidence type="ECO:0000313" key="2">
    <source>
        <dbReference type="EMBL" id="VVN00110.1"/>
    </source>
</evidence>
<gene>
    <name evidence="2" type="ORF">PS624_03284</name>
</gene>
<reference evidence="2 3" key="1">
    <citation type="submission" date="2019-09" db="EMBL/GenBank/DDBJ databases">
        <authorList>
            <person name="Chandra G."/>
            <person name="Truman W A."/>
        </authorList>
    </citation>
    <scope>NUCLEOTIDE SEQUENCE [LARGE SCALE GENOMIC DNA]</scope>
    <source>
        <strain evidence="2">PS624</strain>
    </source>
</reference>
<dbReference type="RefSeq" id="WP_150775398.1">
    <property type="nucleotide sequence ID" value="NZ_CABVGZ010000034.1"/>
</dbReference>
<organism evidence="2 3">
    <name type="scientific">Pseudomonas fluorescens</name>
    <dbReference type="NCBI Taxonomy" id="294"/>
    <lineage>
        <taxon>Bacteria</taxon>
        <taxon>Pseudomonadati</taxon>
        <taxon>Pseudomonadota</taxon>
        <taxon>Gammaproteobacteria</taxon>
        <taxon>Pseudomonadales</taxon>
        <taxon>Pseudomonadaceae</taxon>
        <taxon>Pseudomonas</taxon>
    </lineage>
</organism>
<accession>A0A5E6U3B3</accession>
<evidence type="ECO:0000313" key="3">
    <source>
        <dbReference type="Proteomes" id="UP000326241"/>
    </source>
</evidence>
<proteinExistence type="predicted"/>
<keyword evidence="1" id="KW-0472">Membrane</keyword>
<keyword evidence="1" id="KW-0812">Transmembrane</keyword>
<dbReference type="EMBL" id="CABVGZ010000034">
    <property type="protein sequence ID" value="VVN00110.1"/>
    <property type="molecule type" value="Genomic_DNA"/>
</dbReference>
<name>A0A5E6U3B3_PSEFL</name>
<feature type="transmembrane region" description="Helical" evidence="1">
    <location>
        <begin position="6"/>
        <end position="25"/>
    </location>
</feature>
<dbReference type="Proteomes" id="UP000326241">
    <property type="component" value="Unassembled WGS sequence"/>
</dbReference>
<dbReference type="AlphaFoldDB" id="A0A5E6U3B3"/>
<sequence>MDTKDVVTLSVSAAAFIVSFASFYFSQIHKPSGAVLILLDRAYSAAEFSYIPNESPYVPAEAKITRPAMRHLKYSLSNTGKQTLYVKDIEVLQGPDIRGNLKSHGSFTILSGDPIDSFLIEPGDIKIIEIDHPKEFQFPEGYDFDENCYELVSLIVVSADGNRYQICHDISKLGTHGPNIYHPIWDGTTLGSPVRGSGFV</sequence>